<comment type="caution">
    <text evidence="2">The sequence shown here is derived from an EMBL/GenBank/DDBJ whole genome shotgun (WGS) entry which is preliminary data.</text>
</comment>
<evidence type="ECO:0000313" key="2">
    <source>
        <dbReference type="EMBL" id="TWB82619.1"/>
    </source>
</evidence>
<dbReference type="AlphaFoldDB" id="A0A560KHP3"/>
<organism evidence="2 3">
    <name type="scientific">Nitrospirillum amazonense</name>
    <dbReference type="NCBI Taxonomy" id="28077"/>
    <lineage>
        <taxon>Bacteria</taxon>
        <taxon>Pseudomonadati</taxon>
        <taxon>Pseudomonadota</taxon>
        <taxon>Alphaproteobacteria</taxon>
        <taxon>Rhodospirillales</taxon>
        <taxon>Azospirillaceae</taxon>
        <taxon>Nitrospirillum</taxon>
    </lineage>
</organism>
<proteinExistence type="predicted"/>
<evidence type="ECO:0000313" key="3">
    <source>
        <dbReference type="Proteomes" id="UP000320516"/>
    </source>
</evidence>
<dbReference type="Proteomes" id="UP000320516">
    <property type="component" value="Unassembled WGS sequence"/>
</dbReference>
<gene>
    <name evidence="2" type="ORF">FBZ87_101327</name>
</gene>
<feature type="compositionally biased region" description="Low complexity" evidence="1">
    <location>
        <begin position="170"/>
        <end position="182"/>
    </location>
</feature>
<protein>
    <submittedName>
        <fullName evidence="2">Uncharacterized protein</fullName>
    </submittedName>
</protein>
<dbReference type="EMBL" id="VITV01000001">
    <property type="protein sequence ID" value="TWB82619.1"/>
    <property type="molecule type" value="Genomic_DNA"/>
</dbReference>
<evidence type="ECO:0000256" key="1">
    <source>
        <dbReference type="SAM" id="MobiDB-lite"/>
    </source>
</evidence>
<name>A0A560KHP3_9PROT</name>
<feature type="region of interest" description="Disordered" evidence="1">
    <location>
        <begin position="158"/>
        <end position="193"/>
    </location>
</feature>
<reference evidence="2 3" key="1">
    <citation type="submission" date="2019-06" db="EMBL/GenBank/DDBJ databases">
        <title>Genomic Encyclopedia of Type Strains, Phase IV (KMG-V): Genome sequencing to study the core and pangenomes of soil and plant-associated prokaryotes.</title>
        <authorList>
            <person name="Whitman W."/>
        </authorList>
    </citation>
    <scope>NUCLEOTIDE SEQUENCE [LARGE SCALE GENOMIC DNA]</scope>
    <source>
        <strain evidence="2 3">BR 12005</strain>
    </source>
</reference>
<accession>A0A560KHP3</accession>
<sequence>MTVLPSRDDTGADHPALAAAWRDRRRGGLSSYPVLTPAGLVLGTGTLLAKRLKDAWAPQALDFDADRLLALLAIAYDRPYTAEQARRILAKVQAAGRALAVGEPVQAAIHLAHAGLGVLPDADNAARRLLLAEMLLDQGMTPDALMKAAGFPMVKYSPDQPRDNHGRWTAADAGGDSSAGSGPRFLVSPDPEDGGLSRTLAVRGAVATAAAPGKQWQQHWLKTPQPGLLDKLAGSEQSANGHAESYGYDAFYPGTGKHPDPAYGRYQIKETTLIALGAKSGKGKDAWDTEFGRKYNIKTDDDFLNSEEAQDEQGINLINKIVKESAPLYKKYGGRTFIGIKGEAIKVTQAGLIGAFHRVGGAAVRAYFARYDGRDTKPYRNKILADADNKHAKGRLDAKVETRLREFQDVPYNDEN</sequence>
<dbReference type="RefSeq" id="WP_145608643.1">
    <property type="nucleotide sequence ID" value="NZ_VITV01000001.1"/>
</dbReference>